<accession>B6GYX4</accession>
<sequence>MSYISLWPCLGHIIVYFNLSKGFFQPHSHSFCYSTRSNVYINEMSMIPRALEAATCAAVWVVLILWLETRPVATWRRYTLSQAKKKWMDDKKRLLAESKAILDREVSLIKDLQRGEDEMAKRVIDAAGLESMAVLERPLDEIRRNWRELSDLLDRYCH</sequence>
<evidence type="ECO:0000256" key="1">
    <source>
        <dbReference type="SAM" id="Phobius"/>
    </source>
</evidence>
<evidence type="ECO:0000313" key="2">
    <source>
        <dbReference type="EMBL" id="CAP80534.1"/>
    </source>
</evidence>
<evidence type="ECO:0000313" key="3">
    <source>
        <dbReference type="Proteomes" id="UP000000724"/>
    </source>
</evidence>
<keyword evidence="3" id="KW-1185">Reference proteome</keyword>
<dbReference type="HOGENOM" id="CLU_1669971_0_0_1"/>
<organism evidence="2 3">
    <name type="scientific">Penicillium rubens (strain ATCC 28089 / DSM 1075 / NRRL 1951 / Wisconsin 54-1255)</name>
    <name type="common">Penicillium chrysogenum</name>
    <dbReference type="NCBI Taxonomy" id="500485"/>
    <lineage>
        <taxon>Eukaryota</taxon>
        <taxon>Fungi</taxon>
        <taxon>Dikarya</taxon>
        <taxon>Ascomycota</taxon>
        <taxon>Pezizomycotina</taxon>
        <taxon>Eurotiomycetes</taxon>
        <taxon>Eurotiomycetidae</taxon>
        <taxon>Eurotiales</taxon>
        <taxon>Aspergillaceae</taxon>
        <taxon>Penicillium</taxon>
        <taxon>Penicillium chrysogenum species complex</taxon>
    </lineage>
</organism>
<protein>
    <submittedName>
        <fullName evidence="2">Uncharacterized protein</fullName>
    </submittedName>
</protein>
<dbReference type="VEuPathDB" id="FungiDB:PCH_Pc12g09070"/>
<dbReference type="OrthoDB" id="4359635at2759"/>
<feature type="transmembrane region" description="Helical" evidence="1">
    <location>
        <begin position="46"/>
        <end position="67"/>
    </location>
</feature>
<keyword evidence="1" id="KW-1133">Transmembrane helix</keyword>
<dbReference type="Proteomes" id="UP000000724">
    <property type="component" value="Contig Pc00c12"/>
</dbReference>
<dbReference type="OMA" id="AKKKWMD"/>
<gene>
    <name evidence="2" type="ORF">Pc12g09070</name>
    <name evidence="2" type="ORF">PCH_Pc12g09070</name>
</gene>
<name>B6GYX4_PENRW</name>
<dbReference type="AlphaFoldDB" id="B6GYX4"/>
<reference evidence="2 3" key="1">
    <citation type="journal article" date="2008" name="Nat. Biotechnol.">
        <title>Genome sequencing and analysis of the filamentous fungus Penicillium chrysogenum.</title>
        <authorList>
            <person name="van den Berg M.A."/>
            <person name="Albang R."/>
            <person name="Albermann K."/>
            <person name="Badger J.H."/>
            <person name="Daran J.-M."/>
            <person name="Driessen A.J.M."/>
            <person name="Garcia-Estrada C."/>
            <person name="Fedorova N.D."/>
            <person name="Harris D.M."/>
            <person name="Heijne W.H.M."/>
            <person name="Joardar V.S."/>
            <person name="Kiel J.A.K.W."/>
            <person name="Kovalchuk A."/>
            <person name="Martin J.F."/>
            <person name="Nierman W.C."/>
            <person name="Nijland J.G."/>
            <person name="Pronk J.T."/>
            <person name="Roubos J.A."/>
            <person name="van der Klei I.J."/>
            <person name="van Peij N.N.M.E."/>
            <person name="Veenhuis M."/>
            <person name="von Doehren H."/>
            <person name="Wagner C."/>
            <person name="Wortman J.R."/>
            <person name="Bovenberg R.A.L."/>
        </authorList>
    </citation>
    <scope>NUCLEOTIDE SEQUENCE [LARGE SCALE GENOMIC DNA]</scope>
    <source>
        <strain evidence="3">ATCC 28089 / DSM 1075 / NRRL 1951 / Wisconsin 54-1255</strain>
    </source>
</reference>
<keyword evidence="1" id="KW-0812">Transmembrane</keyword>
<proteinExistence type="predicted"/>
<keyword evidence="1" id="KW-0472">Membrane</keyword>
<dbReference type="EMBL" id="AM920427">
    <property type="protein sequence ID" value="CAP80534.1"/>
    <property type="molecule type" value="Genomic_DNA"/>
</dbReference>